<dbReference type="KEGG" id="span:AWL63_10880"/>
<dbReference type="InterPro" id="IPR043729">
    <property type="entry name" value="DUF5672"/>
</dbReference>
<reference evidence="2 3" key="1">
    <citation type="submission" date="2016-01" db="EMBL/GenBank/DDBJ databases">
        <title>Complete genome and mega plasmid sequence of Sphingomonas panacis DCY99 elicits systemic resistance in rice to Xanthomonas oryzae.</title>
        <authorList>
            <person name="Kim Y.J."/>
            <person name="Yang D.C."/>
            <person name="Sing P."/>
        </authorList>
    </citation>
    <scope>NUCLEOTIDE SEQUENCE [LARGE SCALE GENOMIC DNA]</scope>
    <source>
        <strain evidence="2 3">DCY99</strain>
    </source>
</reference>
<keyword evidence="3" id="KW-1185">Reference proteome</keyword>
<sequence>MTDSRDSPIIDLPDVTLVAATSVALDATLAAMRASSIRIRFGRSLLLSDVPPDTVTENGIEWREIAPLRSREAYSRFMLRDLAEHIHTSHVLCVQWDGFVLDASRWESAFLEYDYIGAPWPHFSDGHDVGNGGFSLRSRRLLEACATIDHDGRMSEDVTICRQARAMLEKRYGMRFAPAEVARRFAYERCPAHGVEFGFHGVFNMPDILGARRFRALLESLDRDVIGLREARDLRWWAIRHLDPVLAWKMVWQARNARRRRR</sequence>
<dbReference type="EMBL" id="CP014168">
    <property type="protein sequence ID" value="AOH84395.1"/>
    <property type="molecule type" value="Genomic_DNA"/>
</dbReference>
<name>A0A1B3ZAE4_9SPHN</name>
<gene>
    <name evidence="2" type="ORF">AWL63_10880</name>
</gene>
<organism evidence="2 3">
    <name type="scientific">Sphingomonas panacis</name>
    <dbReference type="NCBI Taxonomy" id="1560345"/>
    <lineage>
        <taxon>Bacteria</taxon>
        <taxon>Pseudomonadati</taxon>
        <taxon>Pseudomonadota</taxon>
        <taxon>Alphaproteobacteria</taxon>
        <taxon>Sphingomonadales</taxon>
        <taxon>Sphingomonadaceae</taxon>
        <taxon>Sphingomonas</taxon>
    </lineage>
</organism>
<dbReference type="STRING" id="1560345.AWL63_10880"/>
<dbReference type="Pfam" id="PF18922">
    <property type="entry name" value="DUF5672"/>
    <property type="match status" value="1"/>
</dbReference>
<evidence type="ECO:0000259" key="1">
    <source>
        <dbReference type="Pfam" id="PF18922"/>
    </source>
</evidence>
<accession>A0A1B3ZAE4</accession>
<feature type="domain" description="DUF5672" evidence="1">
    <location>
        <begin position="68"/>
        <end position="196"/>
    </location>
</feature>
<dbReference type="AlphaFoldDB" id="A0A1B3ZAE4"/>
<dbReference type="RefSeq" id="WP_069204953.1">
    <property type="nucleotide sequence ID" value="NZ_CP014168.1"/>
</dbReference>
<evidence type="ECO:0000313" key="2">
    <source>
        <dbReference type="EMBL" id="AOH84395.1"/>
    </source>
</evidence>
<protein>
    <recommendedName>
        <fullName evidence="1">DUF5672 domain-containing protein</fullName>
    </recommendedName>
</protein>
<evidence type="ECO:0000313" key="3">
    <source>
        <dbReference type="Proteomes" id="UP000094256"/>
    </source>
</evidence>
<dbReference type="Proteomes" id="UP000094256">
    <property type="component" value="Chromosome"/>
</dbReference>
<dbReference type="OrthoDB" id="7391526at2"/>
<proteinExistence type="predicted"/>